<keyword evidence="3" id="KW-1185">Reference proteome</keyword>
<dbReference type="PANTHER" id="PTHR38165:SF1">
    <property type="entry name" value="GLUCANASE B"/>
    <property type="match status" value="1"/>
</dbReference>
<feature type="domain" description="GH64" evidence="1">
    <location>
        <begin position="1"/>
        <end position="384"/>
    </location>
</feature>
<protein>
    <recommendedName>
        <fullName evidence="1">GH64 domain-containing protein</fullName>
    </recommendedName>
</protein>
<dbReference type="InterPro" id="IPR042517">
    <property type="entry name" value="Glyco_hydro_64_N_2"/>
</dbReference>
<dbReference type="EMBL" id="JAPUFD010000025">
    <property type="protein sequence ID" value="MDI1493308.1"/>
    <property type="molecule type" value="Genomic_DNA"/>
</dbReference>
<proteinExistence type="predicted"/>
<reference evidence="2" key="1">
    <citation type="journal article" date="2023" name="Genome Biol. Evol.">
        <title>First Whole Genome Sequence and Flow Cytometry Genome Size Data for the Lichen-Forming Fungus Ramalina farinacea (Ascomycota).</title>
        <authorList>
            <person name="Llewellyn T."/>
            <person name="Mian S."/>
            <person name="Hill R."/>
            <person name="Leitch I.J."/>
            <person name="Gaya E."/>
        </authorList>
    </citation>
    <scope>NUCLEOTIDE SEQUENCE</scope>
    <source>
        <strain evidence="2">LIQ254RAFAR</strain>
    </source>
</reference>
<dbReference type="Pfam" id="PF16483">
    <property type="entry name" value="Glyco_hydro_64"/>
    <property type="match status" value="1"/>
</dbReference>
<name>A0AA43TZ41_9LECA</name>
<sequence>MATLPIALKNTFPSSSTVYAYITGTALPPNNGLFILQSNGTSPYYPSSPSSTGSPLAVDCAIPLPRGPDGSITARIPHLAGGRIWFSVDAKLTFLLNPGPALVEPSVSNPSDPNVHINWGFAEFTWDTTQLFANISAVDFISLPIGLSLTSSTPNTPVQTVPGMPASGLNTICTALATQQSRDNAGWTSLIVTSPGSTTNLRALSPNQGIVMNPSLFAGYYDNYVNQVYSHYSTHSLSVDTQAQWGILAGRTNNANGALDFGTGDAGVALTFAKPSTADIFSCSTGPFAASSSIEKGALVARLAAAFNRSTLLLGGGEIPGGAGEEGYYGAPVTNHYARIVHSVEVGGRGYAFPFDDVTPTGGQDQSGAVMDGNPGVLTVTVGGGDVGAAMQVQG</sequence>
<comment type="caution">
    <text evidence="2">The sequence shown here is derived from an EMBL/GenBank/DDBJ whole genome shotgun (WGS) entry which is preliminary data.</text>
</comment>
<gene>
    <name evidence="2" type="ORF">OHK93_005096</name>
</gene>
<dbReference type="InterPro" id="IPR037176">
    <property type="entry name" value="Osmotin/thaumatin-like_sf"/>
</dbReference>
<evidence type="ECO:0000313" key="3">
    <source>
        <dbReference type="Proteomes" id="UP001161017"/>
    </source>
</evidence>
<evidence type="ECO:0000313" key="2">
    <source>
        <dbReference type="EMBL" id="MDI1493308.1"/>
    </source>
</evidence>
<dbReference type="Gene3D" id="3.30.920.50">
    <property type="entry name" value="Beta-1,3-glucanase, C-terminal domain"/>
    <property type="match status" value="1"/>
</dbReference>
<organism evidence="2 3">
    <name type="scientific">Ramalina farinacea</name>
    <dbReference type="NCBI Taxonomy" id="258253"/>
    <lineage>
        <taxon>Eukaryota</taxon>
        <taxon>Fungi</taxon>
        <taxon>Dikarya</taxon>
        <taxon>Ascomycota</taxon>
        <taxon>Pezizomycotina</taxon>
        <taxon>Lecanoromycetes</taxon>
        <taxon>OSLEUM clade</taxon>
        <taxon>Lecanoromycetidae</taxon>
        <taxon>Lecanorales</taxon>
        <taxon>Lecanorineae</taxon>
        <taxon>Ramalinaceae</taxon>
        <taxon>Ramalina</taxon>
    </lineage>
</organism>
<dbReference type="InterPro" id="IPR032477">
    <property type="entry name" value="Glyco_hydro_64"/>
</dbReference>
<evidence type="ECO:0000259" key="1">
    <source>
        <dbReference type="PROSITE" id="PS52006"/>
    </source>
</evidence>
<dbReference type="InterPro" id="IPR037398">
    <property type="entry name" value="Glyco_hydro_64_fam"/>
</dbReference>
<accession>A0AA43TZ41</accession>
<dbReference type="Gene3D" id="2.60.110.10">
    <property type="entry name" value="Thaumatin"/>
    <property type="match status" value="1"/>
</dbReference>
<dbReference type="PROSITE" id="PS52006">
    <property type="entry name" value="GH64"/>
    <property type="match status" value="1"/>
</dbReference>
<dbReference type="AlphaFoldDB" id="A0AA43TZ41"/>
<dbReference type="Proteomes" id="UP001161017">
    <property type="component" value="Unassembled WGS sequence"/>
</dbReference>
<dbReference type="PANTHER" id="PTHR38165">
    <property type="match status" value="1"/>
</dbReference>